<organism evidence="10 11">
    <name type="scientific">Arcanobacterium canis</name>
    <dbReference type="NCBI Taxonomy" id="999183"/>
    <lineage>
        <taxon>Bacteria</taxon>
        <taxon>Bacillati</taxon>
        <taxon>Actinomycetota</taxon>
        <taxon>Actinomycetes</taxon>
        <taxon>Actinomycetales</taxon>
        <taxon>Actinomycetaceae</taxon>
        <taxon>Arcanobacterium</taxon>
    </lineage>
</organism>
<dbReference type="SUPFAM" id="SSF52540">
    <property type="entry name" value="P-loop containing nucleoside triphosphate hydrolases"/>
    <property type="match status" value="1"/>
</dbReference>
<proteinExistence type="predicted"/>
<gene>
    <name evidence="10" type="ORF">P7079_05000</name>
</gene>
<dbReference type="PANTHER" id="PTHR43394:SF1">
    <property type="entry name" value="ATP-BINDING CASSETTE SUB-FAMILY B MEMBER 10, MITOCHONDRIAL"/>
    <property type="match status" value="1"/>
</dbReference>
<dbReference type="Pfam" id="PF00005">
    <property type="entry name" value="ABC_tran"/>
    <property type="match status" value="1"/>
</dbReference>
<comment type="subcellular location">
    <subcellularLocation>
        <location evidence="1">Cell membrane</location>
        <topology evidence="1">Multi-pass membrane protein</topology>
    </subcellularLocation>
</comment>
<dbReference type="Gene3D" id="3.40.50.300">
    <property type="entry name" value="P-loop containing nucleotide triphosphate hydrolases"/>
    <property type="match status" value="1"/>
</dbReference>
<evidence type="ECO:0000256" key="1">
    <source>
        <dbReference type="ARBA" id="ARBA00004651"/>
    </source>
</evidence>
<reference evidence="10 11" key="1">
    <citation type="submission" date="2023-03" db="EMBL/GenBank/DDBJ databases">
        <title>Complete genome of Arcanobacterium canis strain DSM 25104 isolated in 2010 from a canine otitis externa in Germany.</title>
        <authorList>
            <person name="Borowiak M."/>
            <person name="Kreitlow A."/>
            <person name="Malorny B."/>
            <person name="Laemmler C."/>
            <person name="Prenger-Berninghoff E."/>
            <person name="Ploetz M."/>
            <person name="Abdulmawjood A."/>
        </authorList>
    </citation>
    <scope>NUCLEOTIDE SEQUENCE [LARGE SCALE GENOMIC DNA]</scope>
    <source>
        <strain evidence="10 11">DSM 25104</strain>
    </source>
</reference>
<dbReference type="Gene3D" id="1.20.1560.10">
    <property type="entry name" value="ABC transporter type 1, transmembrane domain"/>
    <property type="match status" value="1"/>
</dbReference>
<feature type="transmembrane region" description="Helical" evidence="7">
    <location>
        <begin position="78"/>
        <end position="103"/>
    </location>
</feature>
<dbReference type="InterPro" id="IPR017871">
    <property type="entry name" value="ABC_transporter-like_CS"/>
</dbReference>
<keyword evidence="4 10" id="KW-0067">ATP-binding</keyword>
<keyword evidence="5 7" id="KW-1133">Transmembrane helix</keyword>
<dbReference type="InterPro" id="IPR027417">
    <property type="entry name" value="P-loop_NTPase"/>
</dbReference>
<protein>
    <submittedName>
        <fullName evidence="10">ABC transporter ATP-binding protein</fullName>
    </submittedName>
</protein>
<feature type="domain" description="ABC transporter" evidence="8">
    <location>
        <begin position="362"/>
        <end position="596"/>
    </location>
</feature>
<dbReference type="InterPro" id="IPR036640">
    <property type="entry name" value="ABC1_TM_sf"/>
</dbReference>
<dbReference type="CDD" id="cd03254">
    <property type="entry name" value="ABCC_Glucan_exporter_like"/>
    <property type="match status" value="1"/>
</dbReference>
<sequence length="604" mass="65745">MRGGRGAAAPDSKARDTLGALKRLTRMLGNEKARIIALSILILASVVSQVFAPVLLGAGTDIVVDGMKNGAGVDFSALGYTLALVIGLYVFSAVTNFVGGALIRVTIQNLGKRLRSEAQSKIDRLSLKWIDAQQRGDLLSRVTNDIDNITQTLMQTFNNLLSSIFALIGILAVMFTLSWSLSLAALAVYPLGMVATIVIMKRAKPQFSKQWHAMGDVSAIVEESFTGADVVTSFNLQDEFDRVFDESNDKLFQASYRGQALSQLTQPVMGFVSNLSFVVVAIYGGFQVITGQVTIGGIQALIQYTRQLNQPVAQVASMANLLQSGAASGERIFDFLDTSEMDRDTDAAYTDLVDVNHRRGEIVFHDVHFGYEPETPVIRGLNLTVRPGQQVAIVGPTGAGKTTLVNLLMRFYEIDSGQITIDGVSTRDFTKDSLRQRIGMVLQDTWLFEGTIEENIAYGRDGATHADVVASARATGIDRLVAQLPHGYDTRIDDEGNNISAGEKQLLTIARAYISDPSVLILDEATSSVDTRTEMLVQKAMNELRTGRTSFVIAHRLSTIRDADLIIVMVEGDVVEMGNHDQLLAAKGAYWDLYQSQFAGSPRD</sequence>
<feature type="transmembrane region" description="Helical" evidence="7">
    <location>
        <begin position="181"/>
        <end position="200"/>
    </location>
</feature>
<evidence type="ECO:0000256" key="3">
    <source>
        <dbReference type="ARBA" id="ARBA00022741"/>
    </source>
</evidence>
<dbReference type="PANTHER" id="PTHR43394">
    <property type="entry name" value="ATP-DEPENDENT PERMEASE MDL1, MITOCHONDRIAL"/>
    <property type="match status" value="1"/>
</dbReference>
<keyword evidence="11" id="KW-1185">Reference proteome</keyword>
<evidence type="ECO:0000256" key="7">
    <source>
        <dbReference type="SAM" id="Phobius"/>
    </source>
</evidence>
<feature type="transmembrane region" description="Helical" evidence="7">
    <location>
        <begin position="35"/>
        <end position="58"/>
    </location>
</feature>
<evidence type="ECO:0000313" key="11">
    <source>
        <dbReference type="Proteomes" id="UP001215216"/>
    </source>
</evidence>
<dbReference type="SMART" id="SM00382">
    <property type="entry name" value="AAA"/>
    <property type="match status" value="1"/>
</dbReference>
<dbReference type="Proteomes" id="UP001215216">
    <property type="component" value="Chromosome"/>
</dbReference>
<dbReference type="InterPro" id="IPR039421">
    <property type="entry name" value="Type_1_exporter"/>
</dbReference>
<dbReference type="Pfam" id="PF00664">
    <property type="entry name" value="ABC_membrane"/>
    <property type="match status" value="1"/>
</dbReference>
<dbReference type="PROSITE" id="PS50929">
    <property type="entry name" value="ABC_TM1F"/>
    <property type="match status" value="1"/>
</dbReference>
<evidence type="ECO:0000256" key="5">
    <source>
        <dbReference type="ARBA" id="ARBA00022989"/>
    </source>
</evidence>
<dbReference type="PROSITE" id="PS00211">
    <property type="entry name" value="ABC_TRANSPORTER_1"/>
    <property type="match status" value="1"/>
</dbReference>
<dbReference type="CDD" id="cd18547">
    <property type="entry name" value="ABC_6TM_Tm288_like"/>
    <property type="match status" value="1"/>
</dbReference>
<keyword evidence="3" id="KW-0547">Nucleotide-binding</keyword>
<feature type="transmembrane region" description="Helical" evidence="7">
    <location>
        <begin position="267"/>
        <end position="286"/>
    </location>
</feature>
<name>A0ABY8FYY2_9ACTO</name>
<evidence type="ECO:0000259" key="8">
    <source>
        <dbReference type="PROSITE" id="PS50893"/>
    </source>
</evidence>
<dbReference type="EMBL" id="CP121208">
    <property type="protein sequence ID" value="WFM82768.1"/>
    <property type="molecule type" value="Genomic_DNA"/>
</dbReference>
<evidence type="ECO:0000256" key="6">
    <source>
        <dbReference type="ARBA" id="ARBA00023136"/>
    </source>
</evidence>
<evidence type="ECO:0000256" key="4">
    <source>
        <dbReference type="ARBA" id="ARBA00022840"/>
    </source>
</evidence>
<feature type="domain" description="ABC transmembrane type-1" evidence="9">
    <location>
        <begin position="36"/>
        <end position="324"/>
    </location>
</feature>
<evidence type="ECO:0000313" key="10">
    <source>
        <dbReference type="EMBL" id="WFM82768.1"/>
    </source>
</evidence>
<dbReference type="SUPFAM" id="SSF90123">
    <property type="entry name" value="ABC transporter transmembrane region"/>
    <property type="match status" value="1"/>
</dbReference>
<dbReference type="GO" id="GO:0005524">
    <property type="term" value="F:ATP binding"/>
    <property type="evidence" value="ECO:0007669"/>
    <property type="project" value="UniProtKB-KW"/>
</dbReference>
<dbReference type="RefSeq" id="WP_278012194.1">
    <property type="nucleotide sequence ID" value="NZ_CP121208.1"/>
</dbReference>
<keyword evidence="6 7" id="KW-0472">Membrane</keyword>
<dbReference type="PROSITE" id="PS50893">
    <property type="entry name" value="ABC_TRANSPORTER_2"/>
    <property type="match status" value="1"/>
</dbReference>
<accession>A0ABY8FYY2</accession>
<evidence type="ECO:0000256" key="2">
    <source>
        <dbReference type="ARBA" id="ARBA00022692"/>
    </source>
</evidence>
<feature type="transmembrane region" description="Helical" evidence="7">
    <location>
        <begin position="157"/>
        <end position="175"/>
    </location>
</feature>
<dbReference type="InterPro" id="IPR003439">
    <property type="entry name" value="ABC_transporter-like_ATP-bd"/>
</dbReference>
<keyword evidence="2 7" id="KW-0812">Transmembrane</keyword>
<dbReference type="InterPro" id="IPR011527">
    <property type="entry name" value="ABC1_TM_dom"/>
</dbReference>
<dbReference type="InterPro" id="IPR003593">
    <property type="entry name" value="AAA+_ATPase"/>
</dbReference>
<evidence type="ECO:0000259" key="9">
    <source>
        <dbReference type="PROSITE" id="PS50929"/>
    </source>
</evidence>